<proteinExistence type="predicted"/>
<protein>
    <submittedName>
        <fullName evidence="1">Uncharacterized protein</fullName>
    </submittedName>
</protein>
<reference evidence="1 2" key="1">
    <citation type="submission" date="2018-08" db="EMBL/GenBank/DDBJ databases">
        <title>Meiothermus cateniformans JCM 15151 genome sequencing project.</title>
        <authorList>
            <person name="Da Costa M.S."/>
            <person name="Albuquerque L."/>
            <person name="Raposo P."/>
            <person name="Froufe H.J.C."/>
            <person name="Barroso C.S."/>
            <person name="Egas C."/>
        </authorList>
    </citation>
    <scope>NUCLEOTIDE SEQUENCE [LARGE SCALE GENOMIC DNA]</scope>
    <source>
        <strain evidence="1 2">JCM 15151</strain>
    </source>
</reference>
<dbReference type="Proteomes" id="UP000266089">
    <property type="component" value="Unassembled WGS sequence"/>
</dbReference>
<gene>
    <name evidence="1" type="ORF">Mcate_02718</name>
</gene>
<evidence type="ECO:0000313" key="2">
    <source>
        <dbReference type="Proteomes" id="UP000266089"/>
    </source>
</evidence>
<organism evidence="1 2">
    <name type="scientific">Meiothermus taiwanensis</name>
    <dbReference type="NCBI Taxonomy" id="172827"/>
    <lineage>
        <taxon>Bacteria</taxon>
        <taxon>Thermotogati</taxon>
        <taxon>Deinococcota</taxon>
        <taxon>Deinococci</taxon>
        <taxon>Thermales</taxon>
        <taxon>Thermaceae</taxon>
        <taxon>Meiothermus</taxon>
    </lineage>
</organism>
<accession>A0A399DSL8</accession>
<sequence>MLALPRGLEKKISDLKKIKGKGWDRELEKAIDIMLAESLLLSASPNQERTEEQAIEEASKAVKAYRASRKKGKSV</sequence>
<name>A0A399DSL8_9DEIN</name>
<dbReference type="AlphaFoldDB" id="A0A399DSL8"/>
<evidence type="ECO:0000313" key="1">
    <source>
        <dbReference type="EMBL" id="RIH74433.1"/>
    </source>
</evidence>
<dbReference type="RefSeq" id="WP_119361840.1">
    <property type="nucleotide sequence ID" value="NZ_JBHSXZ010000044.1"/>
</dbReference>
<dbReference type="EMBL" id="QWKX01000115">
    <property type="protein sequence ID" value="RIH74433.1"/>
    <property type="molecule type" value="Genomic_DNA"/>
</dbReference>
<comment type="caution">
    <text evidence="1">The sequence shown here is derived from an EMBL/GenBank/DDBJ whole genome shotgun (WGS) entry which is preliminary data.</text>
</comment>